<dbReference type="AlphaFoldDB" id="A0AAV7QB97"/>
<feature type="region of interest" description="Disordered" evidence="1">
    <location>
        <begin position="58"/>
        <end position="162"/>
    </location>
</feature>
<protein>
    <submittedName>
        <fullName evidence="2">Uncharacterized protein</fullName>
    </submittedName>
</protein>
<gene>
    <name evidence="2" type="ORF">NDU88_004099</name>
</gene>
<comment type="caution">
    <text evidence="2">The sequence shown here is derived from an EMBL/GenBank/DDBJ whole genome shotgun (WGS) entry which is preliminary data.</text>
</comment>
<feature type="compositionally biased region" description="Basic and acidic residues" evidence="1">
    <location>
        <begin position="139"/>
        <end position="162"/>
    </location>
</feature>
<evidence type="ECO:0000256" key="1">
    <source>
        <dbReference type="SAM" id="MobiDB-lite"/>
    </source>
</evidence>
<keyword evidence="3" id="KW-1185">Reference proteome</keyword>
<reference evidence="2" key="1">
    <citation type="journal article" date="2022" name="bioRxiv">
        <title>Sequencing and chromosome-scale assembly of the giantPleurodeles waltlgenome.</title>
        <authorList>
            <person name="Brown T."/>
            <person name="Elewa A."/>
            <person name="Iarovenko S."/>
            <person name="Subramanian E."/>
            <person name="Araus A.J."/>
            <person name="Petzold A."/>
            <person name="Susuki M."/>
            <person name="Suzuki K.-i.T."/>
            <person name="Hayashi T."/>
            <person name="Toyoda A."/>
            <person name="Oliveira C."/>
            <person name="Osipova E."/>
            <person name="Leigh N.D."/>
            <person name="Simon A."/>
            <person name="Yun M.H."/>
        </authorList>
    </citation>
    <scope>NUCLEOTIDE SEQUENCE</scope>
    <source>
        <strain evidence="2">20211129_DDA</strain>
        <tissue evidence="2">Liver</tissue>
    </source>
</reference>
<sequence length="162" mass="17467">MKKWPSGNTPAGEPKAHLPRMLGNNSIPRRKTGKRLTACGLHKGLRCPAGRETLQADCHSWKEDKGPKSTESQGKGSAHAASCNLPPYQGAPENNTLANKGPPSGHCQRTNSQRQNSGTTTVSPADSRETPQEQQSSRPGRDDNPKSSSFRKTEKRTGGMLI</sequence>
<dbReference type="Proteomes" id="UP001066276">
    <property type="component" value="Chromosome 6"/>
</dbReference>
<evidence type="ECO:0000313" key="3">
    <source>
        <dbReference type="Proteomes" id="UP001066276"/>
    </source>
</evidence>
<feature type="region of interest" description="Disordered" evidence="1">
    <location>
        <begin position="1"/>
        <end position="35"/>
    </location>
</feature>
<feature type="compositionally biased region" description="Basic and acidic residues" evidence="1">
    <location>
        <begin position="59"/>
        <end position="68"/>
    </location>
</feature>
<name>A0AAV7QB97_PLEWA</name>
<accession>A0AAV7QB97</accession>
<evidence type="ECO:0000313" key="2">
    <source>
        <dbReference type="EMBL" id="KAJ1137701.1"/>
    </source>
</evidence>
<proteinExistence type="predicted"/>
<dbReference type="EMBL" id="JANPWB010000010">
    <property type="protein sequence ID" value="KAJ1137701.1"/>
    <property type="molecule type" value="Genomic_DNA"/>
</dbReference>
<organism evidence="2 3">
    <name type="scientific">Pleurodeles waltl</name>
    <name type="common">Iberian ribbed newt</name>
    <dbReference type="NCBI Taxonomy" id="8319"/>
    <lineage>
        <taxon>Eukaryota</taxon>
        <taxon>Metazoa</taxon>
        <taxon>Chordata</taxon>
        <taxon>Craniata</taxon>
        <taxon>Vertebrata</taxon>
        <taxon>Euteleostomi</taxon>
        <taxon>Amphibia</taxon>
        <taxon>Batrachia</taxon>
        <taxon>Caudata</taxon>
        <taxon>Salamandroidea</taxon>
        <taxon>Salamandridae</taxon>
        <taxon>Pleurodelinae</taxon>
        <taxon>Pleurodeles</taxon>
    </lineage>
</organism>
<feature type="compositionally biased region" description="Polar residues" evidence="1">
    <location>
        <begin position="107"/>
        <end position="124"/>
    </location>
</feature>